<sequence length="753" mass="83540">MAQSAALASSEVAHHSQAQPSSQPAPPLEQSKGSPSGLHQPTMPGDMQAQQMPTPVGAYRQPDQRALHPHHQPQDGKAGYNQSPRESWRPSPQPAKPSIASGSAHTPGDHDGESQVTASRLVPGDRHDRAESEAVTAKQDLSPGISPSQSPAHQEPSLDSLAKLRQFKREVEASRQTKSSSAELDPSRLAKMAESFLLSQNQPTSQQKSPLSHSPSTSPFIPLAQNGSVTATEDDEKEKFIREQQLKEQLRARVDRAGVAGKFQEQSPSTNQQQLPSRRPRAEDLIEPGIESAATAPIPTGPAALSHDPVDLRLRRPPPGGPALSHPLPPHPIPNGPPALHNLPPTTSAPAPGNNYEPSERNFVPARFRDGKGGVPVFGAFKKYESDNNSPVYPRVDSVPPPIREERHRPRDIELSPPPRSEGRSLADRISAPRSAAVSSRPRSPSPVRGPAPYRPPRNTYLGPPATRDARDNREYHRPSSPRRYADRSPPPPIDAPYRPPYDTRYGDPRNYPDPRDSRDPRNAPERFRDREYARPLSRDFDRPPSPPGRGREFSRYPERDPYTGPPLDYRPAPPVPAVNENVLETIENLKAQLSHLQQAALQPAPSPYPPRDHDRERERDIERERERERFARYGPPPRDYPRPPQDYSPPPPRGPYRDSSPPYRRGPSPPPLRRGASPPPIRRGPSPPFSSRRDLSPPPSSRLRRPGSPPPPPRGGYLPPREYGYDRPEPTPKRRRLSMEPDELRGGPVVYR</sequence>
<feature type="compositionally biased region" description="Basic and acidic residues" evidence="1">
    <location>
        <begin position="550"/>
        <end position="562"/>
    </location>
</feature>
<feature type="compositionally biased region" description="Pro residues" evidence="1">
    <location>
        <begin position="317"/>
        <end position="337"/>
    </location>
</feature>
<name>A0A5D3B486_9TREE</name>
<proteinExistence type="predicted"/>
<feature type="compositionally biased region" description="Pro residues" evidence="1">
    <location>
        <begin position="635"/>
        <end position="655"/>
    </location>
</feature>
<dbReference type="AlphaFoldDB" id="A0A5D3B486"/>
<dbReference type="Proteomes" id="UP000322245">
    <property type="component" value="Unassembled WGS sequence"/>
</dbReference>
<feature type="region of interest" description="Disordered" evidence="1">
    <location>
        <begin position="1"/>
        <end position="244"/>
    </location>
</feature>
<feature type="region of interest" description="Disordered" evidence="1">
    <location>
        <begin position="594"/>
        <end position="753"/>
    </location>
</feature>
<organism evidence="2 3">
    <name type="scientific">Cryptococcus floricola</name>
    <dbReference type="NCBI Taxonomy" id="2591691"/>
    <lineage>
        <taxon>Eukaryota</taxon>
        <taxon>Fungi</taxon>
        <taxon>Dikarya</taxon>
        <taxon>Basidiomycota</taxon>
        <taxon>Agaricomycotina</taxon>
        <taxon>Tremellomycetes</taxon>
        <taxon>Tremellales</taxon>
        <taxon>Cryptococcaceae</taxon>
        <taxon>Cryptococcus</taxon>
    </lineage>
</organism>
<dbReference type="EMBL" id="NIDF01000009">
    <property type="protein sequence ID" value="TYJ57788.1"/>
    <property type="molecule type" value="Genomic_DNA"/>
</dbReference>
<keyword evidence="3" id="KW-1185">Reference proteome</keyword>
<reference evidence="2 3" key="1">
    <citation type="submission" date="2017-05" db="EMBL/GenBank/DDBJ databases">
        <title>The Genome Sequence of Tsuchiyaea wingfieldii DSM 27421.</title>
        <authorList>
            <person name="Cuomo C."/>
            <person name="Passer A."/>
            <person name="Billmyre B."/>
            <person name="Heitman J."/>
        </authorList>
    </citation>
    <scope>NUCLEOTIDE SEQUENCE [LARGE SCALE GENOMIC DNA]</scope>
    <source>
        <strain evidence="2 3">DSM 27421</strain>
    </source>
</reference>
<feature type="compositionally biased region" description="Basic and acidic residues" evidence="1">
    <location>
        <begin position="123"/>
        <end position="132"/>
    </location>
</feature>
<feature type="region of interest" description="Disordered" evidence="1">
    <location>
        <begin position="257"/>
        <end position="579"/>
    </location>
</feature>
<feature type="compositionally biased region" description="Polar residues" evidence="1">
    <location>
        <begin position="197"/>
        <end position="231"/>
    </location>
</feature>
<feature type="compositionally biased region" description="Low complexity" evidence="1">
    <location>
        <begin position="658"/>
        <end position="667"/>
    </location>
</feature>
<feature type="compositionally biased region" description="Polar residues" evidence="1">
    <location>
        <begin position="264"/>
        <end position="276"/>
    </location>
</feature>
<protein>
    <submittedName>
        <fullName evidence="2">Uncharacterized protein</fullName>
    </submittedName>
</protein>
<evidence type="ECO:0000313" key="2">
    <source>
        <dbReference type="EMBL" id="TYJ57788.1"/>
    </source>
</evidence>
<feature type="compositionally biased region" description="Low complexity" evidence="1">
    <location>
        <begin position="594"/>
        <end position="604"/>
    </location>
</feature>
<feature type="compositionally biased region" description="Basic and acidic residues" evidence="1">
    <location>
        <begin position="611"/>
        <end position="632"/>
    </location>
</feature>
<feature type="compositionally biased region" description="Basic and acidic residues" evidence="1">
    <location>
        <begin position="724"/>
        <end position="746"/>
    </location>
</feature>
<feature type="compositionally biased region" description="Pro residues" evidence="1">
    <location>
        <begin position="444"/>
        <end position="456"/>
    </location>
</feature>
<feature type="compositionally biased region" description="Basic and acidic residues" evidence="1">
    <location>
        <begin position="505"/>
        <end position="543"/>
    </location>
</feature>
<feature type="compositionally biased region" description="Basic and acidic residues" evidence="1">
    <location>
        <begin position="403"/>
        <end position="414"/>
    </location>
</feature>
<feature type="compositionally biased region" description="Low complexity" evidence="1">
    <location>
        <begin position="432"/>
        <end position="443"/>
    </location>
</feature>
<comment type="caution">
    <text evidence="2">The sequence shown here is derived from an EMBL/GenBank/DDBJ whole genome shotgun (WGS) entry which is preliminary data.</text>
</comment>
<accession>A0A5D3B486</accession>
<feature type="compositionally biased region" description="Pro residues" evidence="1">
    <location>
        <begin position="668"/>
        <end position="689"/>
    </location>
</feature>
<feature type="compositionally biased region" description="Basic and acidic residues" evidence="1">
    <location>
        <begin position="468"/>
        <end position="478"/>
    </location>
</feature>
<feature type="compositionally biased region" description="Pro residues" evidence="1">
    <location>
        <begin position="489"/>
        <end position="500"/>
    </location>
</feature>
<gene>
    <name evidence="2" type="ORF">B9479_001398</name>
</gene>
<evidence type="ECO:0000256" key="1">
    <source>
        <dbReference type="SAM" id="MobiDB-lite"/>
    </source>
</evidence>
<evidence type="ECO:0000313" key="3">
    <source>
        <dbReference type="Proteomes" id="UP000322245"/>
    </source>
</evidence>
<feature type="compositionally biased region" description="Low complexity" evidence="1">
    <location>
        <begin position="293"/>
        <end position="304"/>
    </location>
</feature>